<protein>
    <recommendedName>
        <fullName evidence="4">Saposin B-type domain-containing protein</fullName>
    </recommendedName>
</protein>
<keyword evidence="1" id="KW-0732">Signal</keyword>
<organism evidence="2 3">
    <name type="scientific">Ditylenchus destructor</name>
    <dbReference type="NCBI Taxonomy" id="166010"/>
    <lineage>
        <taxon>Eukaryota</taxon>
        <taxon>Metazoa</taxon>
        <taxon>Ecdysozoa</taxon>
        <taxon>Nematoda</taxon>
        <taxon>Chromadorea</taxon>
        <taxon>Rhabditida</taxon>
        <taxon>Tylenchina</taxon>
        <taxon>Tylenchomorpha</taxon>
        <taxon>Sphaerularioidea</taxon>
        <taxon>Anguinidae</taxon>
        <taxon>Anguininae</taxon>
        <taxon>Ditylenchus</taxon>
    </lineage>
</organism>
<accession>A0AAD4R0V0</accession>
<evidence type="ECO:0008006" key="4">
    <source>
        <dbReference type="Google" id="ProtNLM"/>
    </source>
</evidence>
<dbReference type="Proteomes" id="UP001201812">
    <property type="component" value="Unassembled WGS sequence"/>
</dbReference>
<feature type="signal peptide" evidence="1">
    <location>
        <begin position="1"/>
        <end position="23"/>
    </location>
</feature>
<evidence type="ECO:0000256" key="1">
    <source>
        <dbReference type="SAM" id="SignalP"/>
    </source>
</evidence>
<evidence type="ECO:0000313" key="2">
    <source>
        <dbReference type="EMBL" id="KAI1708415.1"/>
    </source>
</evidence>
<sequence length="237" mass="26312">MTHSVVKMSIVVFAFMDLSSCSAKSVGLSNLASLAQVSTQSNETDICQFCNHFVEVLDESGPKPEYNTSEKMAKGLEDICEPYPEDVLCKALKGKYDVFAKAYFQHRDDPEVVPCKVAGVCQAKSVGFKNLAKLSQVFDSPAYICGYCEEYVKDFDELGSDEIISMYNTSEGMAQGIYEPCHCGKCGSPIHSFCDALEGKFDVFAKAYFQHMDNHENRPLQGGWSLPAQIRWIQELG</sequence>
<comment type="caution">
    <text evidence="2">The sequence shown here is derived from an EMBL/GenBank/DDBJ whole genome shotgun (WGS) entry which is preliminary data.</text>
</comment>
<gene>
    <name evidence="2" type="ORF">DdX_11795</name>
</gene>
<evidence type="ECO:0000313" key="3">
    <source>
        <dbReference type="Proteomes" id="UP001201812"/>
    </source>
</evidence>
<proteinExistence type="predicted"/>
<dbReference type="AlphaFoldDB" id="A0AAD4R0V0"/>
<name>A0AAD4R0V0_9BILA</name>
<reference evidence="2" key="1">
    <citation type="submission" date="2022-01" db="EMBL/GenBank/DDBJ databases">
        <title>Genome Sequence Resource for Two Populations of Ditylenchus destructor, the Migratory Endoparasitic Phytonematode.</title>
        <authorList>
            <person name="Zhang H."/>
            <person name="Lin R."/>
            <person name="Xie B."/>
        </authorList>
    </citation>
    <scope>NUCLEOTIDE SEQUENCE</scope>
    <source>
        <strain evidence="2">BazhouSP</strain>
    </source>
</reference>
<keyword evidence="3" id="KW-1185">Reference proteome</keyword>
<dbReference type="EMBL" id="JAKKPZ010000035">
    <property type="protein sequence ID" value="KAI1708415.1"/>
    <property type="molecule type" value="Genomic_DNA"/>
</dbReference>
<feature type="chain" id="PRO_5042220523" description="Saposin B-type domain-containing protein" evidence="1">
    <location>
        <begin position="24"/>
        <end position="237"/>
    </location>
</feature>